<gene>
    <name evidence="1" type="ORF">EVAR_31751_1</name>
</gene>
<dbReference type="EMBL" id="BGZK01000473">
    <property type="protein sequence ID" value="GBP45846.1"/>
    <property type="molecule type" value="Genomic_DNA"/>
</dbReference>
<comment type="caution">
    <text evidence="1">The sequence shown here is derived from an EMBL/GenBank/DDBJ whole genome shotgun (WGS) entry which is preliminary data.</text>
</comment>
<sequence>MCITTASRSEVLIYKVHRRLHILPGRDVSALAAAGGGRARERHEWIRSNLHGGRRAAGGGRARARAHQSLLRITRSALLKFPTDLVESFKQ</sequence>
<keyword evidence="2" id="KW-1185">Reference proteome</keyword>
<evidence type="ECO:0000313" key="2">
    <source>
        <dbReference type="Proteomes" id="UP000299102"/>
    </source>
</evidence>
<dbReference type="AlphaFoldDB" id="A0A4C1W2W3"/>
<dbReference type="Proteomes" id="UP000299102">
    <property type="component" value="Unassembled WGS sequence"/>
</dbReference>
<reference evidence="1 2" key="1">
    <citation type="journal article" date="2019" name="Commun. Biol.">
        <title>The bagworm genome reveals a unique fibroin gene that provides high tensile strength.</title>
        <authorList>
            <person name="Kono N."/>
            <person name="Nakamura H."/>
            <person name="Ohtoshi R."/>
            <person name="Tomita M."/>
            <person name="Numata K."/>
            <person name="Arakawa K."/>
        </authorList>
    </citation>
    <scope>NUCLEOTIDE SEQUENCE [LARGE SCALE GENOMIC DNA]</scope>
</reference>
<name>A0A4C1W2W3_EUMVA</name>
<accession>A0A4C1W2W3</accession>
<protein>
    <submittedName>
        <fullName evidence="1">Uncharacterized protein</fullName>
    </submittedName>
</protein>
<evidence type="ECO:0000313" key="1">
    <source>
        <dbReference type="EMBL" id="GBP45846.1"/>
    </source>
</evidence>
<organism evidence="1 2">
    <name type="scientific">Eumeta variegata</name>
    <name type="common">Bagworm moth</name>
    <name type="synonym">Eumeta japonica</name>
    <dbReference type="NCBI Taxonomy" id="151549"/>
    <lineage>
        <taxon>Eukaryota</taxon>
        <taxon>Metazoa</taxon>
        <taxon>Ecdysozoa</taxon>
        <taxon>Arthropoda</taxon>
        <taxon>Hexapoda</taxon>
        <taxon>Insecta</taxon>
        <taxon>Pterygota</taxon>
        <taxon>Neoptera</taxon>
        <taxon>Endopterygota</taxon>
        <taxon>Lepidoptera</taxon>
        <taxon>Glossata</taxon>
        <taxon>Ditrysia</taxon>
        <taxon>Tineoidea</taxon>
        <taxon>Psychidae</taxon>
        <taxon>Oiketicinae</taxon>
        <taxon>Eumeta</taxon>
    </lineage>
</organism>
<proteinExistence type="predicted"/>